<protein>
    <recommendedName>
        <fullName evidence="2">Reverse transcriptase domain-containing protein</fullName>
    </recommendedName>
</protein>
<evidence type="ECO:0000313" key="1">
    <source>
        <dbReference type="EMBL" id="GEZ67884.1"/>
    </source>
</evidence>
<evidence type="ECO:0008006" key="2">
    <source>
        <dbReference type="Google" id="ProtNLM"/>
    </source>
</evidence>
<dbReference type="AlphaFoldDB" id="A0A699II16"/>
<sequence length="212" mass="24218">MFNIFNISSEDFLEDLFPNQPSGNPTFSLHPELTSPEVNHDIFDSEGCNILSEKLLDLHPPLHDNQLSGSTTYPLLEEFADELPLEYDDNLHLKDSIDQKNHAHLVNIFVDSIPVMFTDEHTLDYSSPSIFDVYADDFLEVESDAENIYNDPFDSKGEKIKESKLLINELDLSYDFHPPPEYDSFISQDFSKVDTLPSTNNEDKIFNPGILI</sequence>
<accession>A0A699II16</accession>
<comment type="caution">
    <text evidence="1">The sequence shown here is derived from an EMBL/GenBank/DDBJ whole genome shotgun (WGS) entry which is preliminary data.</text>
</comment>
<reference evidence="1" key="1">
    <citation type="journal article" date="2019" name="Sci. Rep.">
        <title>Draft genome of Tanacetum cinerariifolium, the natural source of mosquito coil.</title>
        <authorList>
            <person name="Yamashiro T."/>
            <person name="Shiraishi A."/>
            <person name="Satake H."/>
            <person name="Nakayama K."/>
        </authorList>
    </citation>
    <scope>NUCLEOTIDE SEQUENCE</scope>
</reference>
<dbReference type="EMBL" id="BKCJ010309066">
    <property type="protein sequence ID" value="GEZ67884.1"/>
    <property type="molecule type" value="Genomic_DNA"/>
</dbReference>
<name>A0A699II16_TANCI</name>
<proteinExistence type="predicted"/>
<gene>
    <name evidence="1" type="ORF">Tci_539857</name>
</gene>
<organism evidence="1">
    <name type="scientific">Tanacetum cinerariifolium</name>
    <name type="common">Dalmatian daisy</name>
    <name type="synonym">Chrysanthemum cinerariifolium</name>
    <dbReference type="NCBI Taxonomy" id="118510"/>
    <lineage>
        <taxon>Eukaryota</taxon>
        <taxon>Viridiplantae</taxon>
        <taxon>Streptophyta</taxon>
        <taxon>Embryophyta</taxon>
        <taxon>Tracheophyta</taxon>
        <taxon>Spermatophyta</taxon>
        <taxon>Magnoliopsida</taxon>
        <taxon>eudicotyledons</taxon>
        <taxon>Gunneridae</taxon>
        <taxon>Pentapetalae</taxon>
        <taxon>asterids</taxon>
        <taxon>campanulids</taxon>
        <taxon>Asterales</taxon>
        <taxon>Asteraceae</taxon>
        <taxon>Asteroideae</taxon>
        <taxon>Anthemideae</taxon>
        <taxon>Anthemidinae</taxon>
        <taxon>Tanacetum</taxon>
    </lineage>
</organism>